<organism evidence="1 2">
    <name type="scientific">Roseivivax jejudonensis</name>
    <dbReference type="NCBI Taxonomy" id="1529041"/>
    <lineage>
        <taxon>Bacteria</taxon>
        <taxon>Pseudomonadati</taxon>
        <taxon>Pseudomonadota</taxon>
        <taxon>Alphaproteobacteria</taxon>
        <taxon>Rhodobacterales</taxon>
        <taxon>Roseobacteraceae</taxon>
        <taxon>Roseivivax</taxon>
    </lineage>
</organism>
<dbReference type="EMBL" id="FWFK01000006">
    <property type="protein sequence ID" value="SLN64463.1"/>
    <property type="molecule type" value="Genomic_DNA"/>
</dbReference>
<keyword evidence="2" id="KW-1185">Reference proteome</keyword>
<proteinExistence type="predicted"/>
<dbReference type="InterPro" id="IPR014710">
    <property type="entry name" value="RmlC-like_jellyroll"/>
</dbReference>
<dbReference type="SUPFAM" id="SSF51182">
    <property type="entry name" value="RmlC-like cupins"/>
    <property type="match status" value="1"/>
</dbReference>
<name>A0A1X6ZXN4_9RHOB</name>
<evidence type="ECO:0000313" key="1">
    <source>
        <dbReference type="EMBL" id="SLN64463.1"/>
    </source>
</evidence>
<gene>
    <name evidence="1" type="ORF">ROJ8625_03277</name>
</gene>
<dbReference type="InterPro" id="IPR011051">
    <property type="entry name" value="RmlC_Cupin_sf"/>
</dbReference>
<dbReference type="Proteomes" id="UP000193570">
    <property type="component" value="Unassembled WGS sequence"/>
</dbReference>
<dbReference type="AlphaFoldDB" id="A0A1X6ZXN4"/>
<dbReference type="RefSeq" id="WP_085792963.1">
    <property type="nucleotide sequence ID" value="NZ_FWFK01000006.1"/>
</dbReference>
<reference evidence="1 2" key="1">
    <citation type="submission" date="2017-03" db="EMBL/GenBank/DDBJ databases">
        <authorList>
            <person name="Afonso C.L."/>
            <person name="Miller P.J."/>
            <person name="Scott M.A."/>
            <person name="Spackman E."/>
            <person name="Goraichik I."/>
            <person name="Dimitrov K.M."/>
            <person name="Suarez D.L."/>
            <person name="Swayne D.E."/>
        </authorList>
    </citation>
    <scope>NUCLEOTIDE SEQUENCE [LARGE SCALE GENOMIC DNA]</scope>
    <source>
        <strain evidence="1 2">CECT 8625</strain>
    </source>
</reference>
<evidence type="ECO:0000313" key="2">
    <source>
        <dbReference type="Proteomes" id="UP000193570"/>
    </source>
</evidence>
<sequence>MSMDPTTFADVIERQRAKSQGPEVSFYNDALKASQQFRKDYDNRLNVVKHDQMPMERSADGLIKHVINEQMDTKECCIDIYMQFIEAAKATGTSRHLSEEIAFVIEGTGYDLHYDVQFECKVAFEWTWDTTPKRFDWGPGDFIYVPPYVAHKRFNTSDIEARVIVCNSRVMKAIGLDWFDQLEPAEGFEDVWVPPADE</sequence>
<accession>A0A1X6ZXN4</accession>
<dbReference type="OrthoDB" id="3620182at2"/>
<dbReference type="Gene3D" id="2.60.120.10">
    <property type="entry name" value="Jelly Rolls"/>
    <property type="match status" value="1"/>
</dbReference>
<protein>
    <submittedName>
        <fullName evidence="1">Cupin domain protein</fullName>
    </submittedName>
</protein>